<reference evidence="5" key="1">
    <citation type="submission" date="2023-01" db="EMBL/GenBank/DDBJ databases">
        <title>Genome assembly of the deep-sea coral Lophelia pertusa.</title>
        <authorList>
            <person name="Herrera S."/>
            <person name="Cordes E."/>
        </authorList>
    </citation>
    <scope>NUCLEOTIDE SEQUENCE</scope>
    <source>
        <strain evidence="5">USNM1676648</strain>
        <tissue evidence="5">Polyp</tissue>
    </source>
</reference>
<dbReference type="SMART" id="SM00320">
    <property type="entry name" value="WD40"/>
    <property type="match status" value="8"/>
</dbReference>
<feature type="repeat" description="WD" evidence="3">
    <location>
        <begin position="218"/>
        <end position="259"/>
    </location>
</feature>
<comment type="caution">
    <text evidence="5">The sequence shown here is derived from an EMBL/GenBank/DDBJ whole genome shotgun (WGS) entry which is preliminary data.</text>
</comment>
<dbReference type="InterPro" id="IPR015943">
    <property type="entry name" value="WD40/YVTN_repeat-like_dom_sf"/>
</dbReference>
<feature type="domain" description="WDR90/POC16 second beta-propeller" evidence="4">
    <location>
        <begin position="229"/>
        <end position="519"/>
    </location>
</feature>
<dbReference type="OrthoDB" id="6252103at2759"/>
<dbReference type="Pfam" id="PF00400">
    <property type="entry name" value="WD40"/>
    <property type="match status" value="1"/>
</dbReference>
<dbReference type="Pfam" id="PF23393">
    <property type="entry name" value="Beta-prop_WDR90_POC16_2nd"/>
    <property type="match status" value="1"/>
</dbReference>
<dbReference type="EMBL" id="MU826835">
    <property type="protein sequence ID" value="KAJ7372638.1"/>
    <property type="molecule type" value="Genomic_DNA"/>
</dbReference>
<dbReference type="InterPro" id="IPR019775">
    <property type="entry name" value="WD40_repeat_CS"/>
</dbReference>
<organism evidence="5 6">
    <name type="scientific">Desmophyllum pertusum</name>
    <dbReference type="NCBI Taxonomy" id="174260"/>
    <lineage>
        <taxon>Eukaryota</taxon>
        <taxon>Metazoa</taxon>
        <taxon>Cnidaria</taxon>
        <taxon>Anthozoa</taxon>
        <taxon>Hexacorallia</taxon>
        <taxon>Scleractinia</taxon>
        <taxon>Caryophylliina</taxon>
        <taxon>Caryophylliidae</taxon>
        <taxon>Desmophyllum</taxon>
    </lineage>
</organism>
<dbReference type="PROSITE" id="PS50294">
    <property type="entry name" value="WD_REPEATS_REGION"/>
    <property type="match status" value="1"/>
</dbReference>
<dbReference type="PANTHER" id="PTHR13720">
    <property type="entry name" value="WD-40 REPEAT PROTEIN"/>
    <property type="match status" value="1"/>
</dbReference>
<dbReference type="SUPFAM" id="SSF63829">
    <property type="entry name" value="Calcium-dependent phosphotriesterase"/>
    <property type="match status" value="1"/>
</dbReference>
<keyword evidence="1 3" id="KW-0853">WD repeat</keyword>
<name>A0A9W9Z2S2_9CNID</name>
<evidence type="ECO:0000313" key="6">
    <source>
        <dbReference type="Proteomes" id="UP001163046"/>
    </source>
</evidence>
<dbReference type="InterPro" id="IPR050630">
    <property type="entry name" value="WD_repeat_EMAP"/>
</dbReference>
<dbReference type="GO" id="GO:0005814">
    <property type="term" value="C:centriole"/>
    <property type="evidence" value="ECO:0007669"/>
    <property type="project" value="TreeGrafter"/>
</dbReference>
<accession>A0A9W9Z2S2</accession>
<dbReference type="Proteomes" id="UP001163046">
    <property type="component" value="Unassembled WGS sequence"/>
</dbReference>
<dbReference type="InterPro" id="IPR055441">
    <property type="entry name" value="Beta-prop_WDR90_POC16_2nd"/>
</dbReference>
<dbReference type="GO" id="GO:0005929">
    <property type="term" value="C:cilium"/>
    <property type="evidence" value="ECO:0007669"/>
    <property type="project" value="UniProtKB-ARBA"/>
</dbReference>
<dbReference type="PROSITE" id="PS00678">
    <property type="entry name" value="WD_REPEATS_1"/>
    <property type="match status" value="1"/>
</dbReference>
<evidence type="ECO:0000259" key="4">
    <source>
        <dbReference type="Pfam" id="PF23393"/>
    </source>
</evidence>
<dbReference type="Gene3D" id="2.130.10.10">
    <property type="entry name" value="YVTN repeat-like/Quinoprotein amine dehydrogenase"/>
    <property type="match status" value="4"/>
</dbReference>
<sequence length="643" mass="71373">MVVVWDVSHAVRGGEVSILAKAHTDVDIHCMRIAEFDDSRLISCGNDNIRFWRIRHGSLRSCPVDLGRHGSVCFNDIVYGAKNPLSADPTVRKVYSCTNRGTVYQIDYQKIMLDKVIRLLPVGSRHDPVGKYGGTTPTEFGIKLNSLCVNESFCATGSDDGFLRLWPLDFSTVFLEAEHEGPLTAVNITSDGSYVLAGTQTGNLGILDTSARTYTTLMRSHTEKILAMSFDSTRRFLATVSVDQSIRVWDLDTLAQLFDFQAPGELPCAIAYHPRQQCFACGFMSGCVRVFHVGTTNLLAEHNQHPGQVTGLVFTPNGEFLHSAGALGALALYDAADDGFQLIRMLPNTVVMGGKFGPHVLSVSDDSLKLAFIGPSEYTVTVANARSLDEVLRVDISTITTDRSIVDSALHVCFAPSSLKQLLVVTSTSRLLKLDSQSGVLLSEVSNIHRGSCSSLAVSRDGKYLATAGDRVIKMWDYHMRLDLNFQVFIGHSDHIQQIAFTPDYLGLVSVGEAILLWDFQGRGRLPQMNGGREPQKSYIPELPDRSVRITPERPYSPPHAHPHTVMPRKSVPIPTRFEPPQFDISPIPADARDEERLPDEHDRVVQSDVHEYYSQRKALRSRFHKTLMNIDLLSRQNHQPED</sequence>
<dbReference type="InterPro" id="IPR036322">
    <property type="entry name" value="WD40_repeat_dom_sf"/>
</dbReference>
<proteinExistence type="predicted"/>
<dbReference type="InterPro" id="IPR001680">
    <property type="entry name" value="WD40_rpt"/>
</dbReference>
<evidence type="ECO:0000313" key="5">
    <source>
        <dbReference type="EMBL" id="KAJ7372638.1"/>
    </source>
</evidence>
<dbReference type="PROSITE" id="PS50082">
    <property type="entry name" value="WD_REPEATS_2"/>
    <property type="match status" value="1"/>
</dbReference>
<protein>
    <submittedName>
        <fullName evidence="5">WD repeat-containing protein 90</fullName>
    </submittedName>
</protein>
<evidence type="ECO:0000256" key="3">
    <source>
        <dbReference type="PROSITE-ProRule" id="PRU00221"/>
    </source>
</evidence>
<keyword evidence="2" id="KW-0677">Repeat</keyword>
<keyword evidence="6" id="KW-1185">Reference proteome</keyword>
<dbReference type="AlphaFoldDB" id="A0A9W9Z2S2"/>
<gene>
    <name evidence="5" type="primary">WDR90_3</name>
    <name evidence="5" type="ORF">OS493_017909</name>
</gene>
<dbReference type="SUPFAM" id="SSF50978">
    <property type="entry name" value="WD40 repeat-like"/>
    <property type="match status" value="1"/>
</dbReference>
<evidence type="ECO:0000256" key="2">
    <source>
        <dbReference type="ARBA" id="ARBA00022737"/>
    </source>
</evidence>
<dbReference type="PANTHER" id="PTHR13720:SF24">
    <property type="entry name" value="WD REPEAT-CONTAINING PROTEIN 90"/>
    <property type="match status" value="1"/>
</dbReference>
<evidence type="ECO:0000256" key="1">
    <source>
        <dbReference type="ARBA" id="ARBA00022574"/>
    </source>
</evidence>